<evidence type="ECO:0000313" key="1">
    <source>
        <dbReference type="EMBL" id="MBK1871413.1"/>
    </source>
</evidence>
<keyword evidence="2" id="KW-1185">Reference proteome</keyword>
<protein>
    <submittedName>
        <fullName evidence="1">Enoyl-CoA hydratase/isomerase family protein</fullName>
    </submittedName>
</protein>
<dbReference type="EMBL" id="JAENHL010000008">
    <property type="protein sequence ID" value="MBK1871413.1"/>
    <property type="molecule type" value="Genomic_DNA"/>
</dbReference>
<comment type="caution">
    <text evidence="1">The sequence shown here is derived from an EMBL/GenBank/DDBJ whole genome shotgun (WGS) entry which is preliminary data.</text>
</comment>
<dbReference type="Proteomes" id="UP000616151">
    <property type="component" value="Unassembled WGS sequence"/>
</dbReference>
<reference evidence="1" key="1">
    <citation type="submission" date="2021-01" db="EMBL/GenBank/DDBJ databases">
        <authorList>
            <person name="Sun Q."/>
        </authorList>
    </citation>
    <scope>NUCLEOTIDE SEQUENCE</scope>
    <source>
        <strain evidence="1">YIM B02566</strain>
    </source>
</reference>
<name>A0ACC5RFQ2_9HYPH</name>
<proteinExistence type="predicted"/>
<organism evidence="1 2">
    <name type="scientific">Taklimakanibacter albus</name>
    <dbReference type="NCBI Taxonomy" id="2800327"/>
    <lineage>
        <taxon>Bacteria</taxon>
        <taxon>Pseudomonadati</taxon>
        <taxon>Pseudomonadota</taxon>
        <taxon>Alphaproteobacteria</taxon>
        <taxon>Hyphomicrobiales</taxon>
        <taxon>Aestuariivirgaceae</taxon>
        <taxon>Taklimakanibacter</taxon>
    </lineage>
</organism>
<sequence length="267" mass="28987">MPNTQGLIETQEFGAVLEIRMVKPKVNAICRRLSHAIFTAATYLQQTPHLNVGILTAPGDRAFSAGWDFNEVAAYAGDEAGETVPGGFGGITSLWSLDKPLIAAVNGPAVGGGFELALACDIILMADHAYFQLPEMRRGILPDAGGLQRLPKRIPYNVALEMIYSGRPMLADEALRWGLANTVCARAELDDQARRLAAQVAEGAPLALQAFKQVMRAIDGMPITEAMRISRSPDDGLATYRAMQKSEDAIEGPRAFLEKRPPQWRGR</sequence>
<accession>A0ACC5RFQ2</accession>
<evidence type="ECO:0000313" key="2">
    <source>
        <dbReference type="Proteomes" id="UP000616151"/>
    </source>
</evidence>
<gene>
    <name evidence="1" type="ORF">JHL16_33910</name>
</gene>